<keyword evidence="2" id="KW-0805">Transcription regulation</keyword>
<keyword evidence="4" id="KW-0804">Transcription</keyword>
<dbReference type="GO" id="GO:0006351">
    <property type="term" value="P:DNA-templated transcription"/>
    <property type="evidence" value="ECO:0007669"/>
    <property type="project" value="TreeGrafter"/>
</dbReference>
<name>A0A0G3BLB4_9BURK</name>
<evidence type="ECO:0000313" key="6">
    <source>
        <dbReference type="EMBL" id="AKJ27295.1"/>
    </source>
</evidence>
<dbReference type="GO" id="GO:0003700">
    <property type="term" value="F:DNA-binding transcription factor activity"/>
    <property type="evidence" value="ECO:0007669"/>
    <property type="project" value="InterPro"/>
</dbReference>
<dbReference type="Gene3D" id="1.10.10.10">
    <property type="entry name" value="Winged helix-like DNA-binding domain superfamily/Winged helix DNA-binding domain"/>
    <property type="match status" value="1"/>
</dbReference>
<dbReference type="Pfam" id="PF03466">
    <property type="entry name" value="LysR_substrate"/>
    <property type="match status" value="1"/>
</dbReference>
<dbReference type="OrthoDB" id="9080899at2"/>
<dbReference type="AlphaFoldDB" id="A0A0G3BLB4"/>
<dbReference type="CDD" id="cd08422">
    <property type="entry name" value="PBP2_CrgA_like"/>
    <property type="match status" value="1"/>
</dbReference>
<evidence type="ECO:0000259" key="5">
    <source>
        <dbReference type="PROSITE" id="PS50931"/>
    </source>
</evidence>
<dbReference type="STRING" id="413882.AAW51_0604"/>
<dbReference type="InterPro" id="IPR005119">
    <property type="entry name" value="LysR_subst-bd"/>
</dbReference>
<feature type="domain" description="HTH lysR-type" evidence="5">
    <location>
        <begin position="1"/>
        <end position="59"/>
    </location>
</feature>
<gene>
    <name evidence="6" type="ORF">AAW51_0604</name>
</gene>
<dbReference type="PANTHER" id="PTHR30537">
    <property type="entry name" value="HTH-TYPE TRANSCRIPTIONAL REGULATOR"/>
    <property type="match status" value="1"/>
</dbReference>
<dbReference type="InterPro" id="IPR036390">
    <property type="entry name" value="WH_DNA-bd_sf"/>
</dbReference>
<protein>
    <submittedName>
        <fullName evidence="6">Transcriptional regulator, LysR family</fullName>
    </submittedName>
</protein>
<dbReference type="EMBL" id="CP011371">
    <property type="protein sequence ID" value="AKJ27295.1"/>
    <property type="molecule type" value="Genomic_DNA"/>
</dbReference>
<evidence type="ECO:0000256" key="1">
    <source>
        <dbReference type="ARBA" id="ARBA00009437"/>
    </source>
</evidence>
<proteinExistence type="inferred from homology"/>
<keyword evidence="7" id="KW-1185">Reference proteome</keyword>
<dbReference type="PROSITE" id="PS50931">
    <property type="entry name" value="HTH_LYSR"/>
    <property type="match status" value="1"/>
</dbReference>
<dbReference type="SUPFAM" id="SSF46785">
    <property type="entry name" value="Winged helix' DNA-binding domain"/>
    <property type="match status" value="1"/>
</dbReference>
<dbReference type="InterPro" id="IPR000847">
    <property type="entry name" value="LysR_HTH_N"/>
</dbReference>
<dbReference type="Pfam" id="PF00126">
    <property type="entry name" value="HTH_1"/>
    <property type="match status" value="1"/>
</dbReference>
<keyword evidence="3" id="KW-0238">DNA-binding</keyword>
<evidence type="ECO:0000256" key="4">
    <source>
        <dbReference type="ARBA" id="ARBA00023163"/>
    </source>
</evidence>
<dbReference type="RefSeq" id="WP_047193434.1">
    <property type="nucleotide sequence ID" value="NZ_CP011371.1"/>
</dbReference>
<evidence type="ECO:0000256" key="3">
    <source>
        <dbReference type="ARBA" id="ARBA00023125"/>
    </source>
</evidence>
<evidence type="ECO:0000256" key="2">
    <source>
        <dbReference type="ARBA" id="ARBA00023015"/>
    </source>
</evidence>
<dbReference type="InterPro" id="IPR058163">
    <property type="entry name" value="LysR-type_TF_proteobact-type"/>
</dbReference>
<reference evidence="6 7" key="1">
    <citation type="submission" date="2015-05" db="EMBL/GenBank/DDBJ databases">
        <authorList>
            <person name="Tang B."/>
            <person name="Yu Y."/>
        </authorList>
    </citation>
    <scope>NUCLEOTIDE SEQUENCE [LARGE SCALE GENOMIC DNA]</scope>
    <source>
        <strain evidence="6 7">DSM 7029</strain>
    </source>
</reference>
<dbReference type="GO" id="GO:0043565">
    <property type="term" value="F:sequence-specific DNA binding"/>
    <property type="evidence" value="ECO:0007669"/>
    <property type="project" value="TreeGrafter"/>
</dbReference>
<dbReference type="SUPFAM" id="SSF53850">
    <property type="entry name" value="Periplasmic binding protein-like II"/>
    <property type="match status" value="1"/>
</dbReference>
<dbReference type="Gene3D" id="3.40.190.290">
    <property type="match status" value="1"/>
</dbReference>
<dbReference type="FunFam" id="1.10.10.10:FF:000001">
    <property type="entry name" value="LysR family transcriptional regulator"/>
    <property type="match status" value="1"/>
</dbReference>
<organism evidence="6 7">
    <name type="scientific">Caldimonas brevitalea</name>
    <dbReference type="NCBI Taxonomy" id="413882"/>
    <lineage>
        <taxon>Bacteria</taxon>
        <taxon>Pseudomonadati</taxon>
        <taxon>Pseudomonadota</taxon>
        <taxon>Betaproteobacteria</taxon>
        <taxon>Burkholderiales</taxon>
        <taxon>Sphaerotilaceae</taxon>
        <taxon>Caldimonas</taxon>
    </lineage>
</organism>
<comment type="similarity">
    <text evidence="1">Belongs to the LysR transcriptional regulatory family.</text>
</comment>
<sequence>MDSLYSMRVFVRVVDCGSLAGAARHLDLSPAAVTRAVAKLESELGARLIHRTSRRLVLTSVGEDYLERARSILQQVEEANALVADSVATPKGPLRLLVPNSFAVHTLMDRLPAFRRRYPSVTLEMTTGGCHVAADDSYDVCVQLVGGGWTLGNDFVARPLALTEAVACVAPSQLSRDGELRRPEELAERDCLVFGAQGHGIWRFDQRDDEGAQPITVEPRPVISSVDVDTLLSAATAGLGYVGLPSYVVGAALQARTLVRLLPQWHVLTYQLYAAVPSRKYVPAKARAFVDFLVQSYGGGQRDIWLDRAPGVTPSLKSAALGAVG</sequence>
<accession>A0A0G3BLB4</accession>
<dbReference type="KEGG" id="pbh:AAW51_0604"/>
<dbReference type="Proteomes" id="UP000035352">
    <property type="component" value="Chromosome"/>
</dbReference>
<dbReference type="InterPro" id="IPR036388">
    <property type="entry name" value="WH-like_DNA-bd_sf"/>
</dbReference>
<evidence type="ECO:0000313" key="7">
    <source>
        <dbReference type="Proteomes" id="UP000035352"/>
    </source>
</evidence>
<dbReference type="PANTHER" id="PTHR30537:SF35">
    <property type="entry name" value="TRANSCRIPTIONAL REGULATORY PROTEIN"/>
    <property type="match status" value="1"/>
</dbReference>